<reference evidence="2 3" key="1">
    <citation type="journal article" date="2014" name="Am. J. Bot.">
        <title>Genome assembly and annotation for red clover (Trifolium pratense; Fabaceae).</title>
        <authorList>
            <person name="Istvanek J."/>
            <person name="Jaros M."/>
            <person name="Krenek A."/>
            <person name="Repkova J."/>
        </authorList>
    </citation>
    <scope>NUCLEOTIDE SEQUENCE [LARGE SCALE GENOMIC DNA]</scope>
    <source>
        <strain evidence="3">cv. Tatra</strain>
        <tissue evidence="2">Young leaves</tissue>
    </source>
</reference>
<gene>
    <name evidence="2" type="ORF">L195_g062123</name>
</gene>
<accession>A0A2K3KDT9</accession>
<organism evidence="2 3">
    <name type="scientific">Trifolium pratense</name>
    <name type="common">Red clover</name>
    <dbReference type="NCBI Taxonomy" id="57577"/>
    <lineage>
        <taxon>Eukaryota</taxon>
        <taxon>Viridiplantae</taxon>
        <taxon>Streptophyta</taxon>
        <taxon>Embryophyta</taxon>
        <taxon>Tracheophyta</taxon>
        <taxon>Spermatophyta</taxon>
        <taxon>Magnoliopsida</taxon>
        <taxon>eudicotyledons</taxon>
        <taxon>Gunneridae</taxon>
        <taxon>Pentapetalae</taxon>
        <taxon>rosids</taxon>
        <taxon>fabids</taxon>
        <taxon>Fabales</taxon>
        <taxon>Fabaceae</taxon>
        <taxon>Papilionoideae</taxon>
        <taxon>50 kb inversion clade</taxon>
        <taxon>NPAAA clade</taxon>
        <taxon>Hologalegina</taxon>
        <taxon>IRL clade</taxon>
        <taxon>Trifolieae</taxon>
        <taxon>Trifolium</taxon>
    </lineage>
</organism>
<name>A0A2K3KDT9_TRIPR</name>
<comment type="caution">
    <text evidence="2">The sequence shown here is derived from an EMBL/GenBank/DDBJ whole genome shotgun (WGS) entry which is preliminary data.</text>
</comment>
<evidence type="ECO:0008006" key="4">
    <source>
        <dbReference type="Google" id="ProtNLM"/>
    </source>
</evidence>
<reference evidence="2 3" key="2">
    <citation type="journal article" date="2017" name="Front. Plant Sci.">
        <title>Gene Classification and Mining of Molecular Markers Useful in Red Clover (Trifolium pratense) Breeding.</title>
        <authorList>
            <person name="Istvanek J."/>
            <person name="Dluhosova J."/>
            <person name="Dluhos P."/>
            <person name="Patkova L."/>
            <person name="Nedelnik J."/>
            <person name="Repkova J."/>
        </authorList>
    </citation>
    <scope>NUCLEOTIDE SEQUENCE [LARGE SCALE GENOMIC DNA]</scope>
    <source>
        <strain evidence="3">cv. Tatra</strain>
        <tissue evidence="2">Young leaves</tissue>
    </source>
</reference>
<protein>
    <recommendedName>
        <fullName evidence="4">Retrovirus-related Pol polyprotein from transposon TNT 1-94</fullName>
    </recommendedName>
</protein>
<dbReference type="EMBL" id="ASHM01166359">
    <property type="protein sequence ID" value="PNX64454.1"/>
    <property type="molecule type" value="Genomic_DNA"/>
</dbReference>
<feature type="compositionally biased region" description="Basic residues" evidence="1">
    <location>
        <begin position="80"/>
        <end position="90"/>
    </location>
</feature>
<sequence>TQSTIVEKILRSLTSRFNYVVCSIEESNDTTTMTVDQLQSSLLVQEQRMKHQRDEQEQILKVSNGGRGSGGRGDNSNARGRGRGRARGGRGAKFNKELVECYKCHK</sequence>
<feature type="non-terminal residue" evidence="2">
    <location>
        <position position="106"/>
    </location>
</feature>
<evidence type="ECO:0000313" key="2">
    <source>
        <dbReference type="EMBL" id="PNX64454.1"/>
    </source>
</evidence>
<evidence type="ECO:0000256" key="1">
    <source>
        <dbReference type="SAM" id="MobiDB-lite"/>
    </source>
</evidence>
<feature type="non-terminal residue" evidence="2">
    <location>
        <position position="1"/>
    </location>
</feature>
<evidence type="ECO:0000313" key="3">
    <source>
        <dbReference type="Proteomes" id="UP000236291"/>
    </source>
</evidence>
<proteinExistence type="predicted"/>
<feature type="region of interest" description="Disordered" evidence="1">
    <location>
        <begin position="47"/>
        <end position="91"/>
    </location>
</feature>
<dbReference type="AlphaFoldDB" id="A0A2K3KDT9"/>
<dbReference type="Pfam" id="PF14223">
    <property type="entry name" value="Retrotran_gag_2"/>
    <property type="match status" value="1"/>
</dbReference>
<feature type="compositionally biased region" description="Basic and acidic residues" evidence="1">
    <location>
        <begin position="47"/>
        <end position="58"/>
    </location>
</feature>
<dbReference type="Proteomes" id="UP000236291">
    <property type="component" value="Unassembled WGS sequence"/>
</dbReference>